<evidence type="ECO:0000313" key="2">
    <source>
        <dbReference type="EMBL" id="KAG0554209.1"/>
    </source>
</evidence>
<evidence type="ECO:0000256" key="1">
    <source>
        <dbReference type="SAM" id="Phobius"/>
    </source>
</evidence>
<reference evidence="2" key="1">
    <citation type="submission" date="2020-06" db="EMBL/GenBank/DDBJ databases">
        <title>WGS assembly of Ceratodon purpureus strain R40.</title>
        <authorList>
            <person name="Carey S.B."/>
            <person name="Jenkins J."/>
            <person name="Shu S."/>
            <person name="Lovell J.T."/>
            <person name="Sreedasyam A."/>
            <person name="Maumus F."/>
            <person name="Tiley G.P."/>
            <person name="Fernandez-Pozo N."/>
            <person name="Barry K."/>
            <person name="Chen C."/>
            <person name="Wang M."/>
            <person name="Lipzen A."/>
            <person name="Daum C."/>
            <person name="Saski C.A."/>
            <person name="Payton A.C."/>
            <person name="Mcbreen J.C."/>
            <person name="Conrad R.E."/>
            <person name="Kollar L.M."/>
            <person name="Olsson S."/>
            <person name="Huttunen S."/>
            <person name="Landis J.B."/>
            <person name="Wickett N.J."/>
            <person name="Johnson M.G."/>
            <person name="Rensing S.A."/>
            <person name="Grimwood J."/>
            <person name="Schmutz J."/>
            <person name="Mcdaniel S.F."/>
        </authorList>
    </citation>
    <scope>NUCLEOTIDE SEQUENCE</scope>
    <source>
        <strain evidence="2">R40</strain>
    </source>
</reference>
<keyword evidence="3" id="KW-1185">Reference proteome</keyword>
<gene>
    <name evidence="2" type="ORF">KC19_12G072900</name>
</gene>
<protein>
    <recommendedName>
        <fullName evidence="4">Transmembrane protein</fullName>
    </recommendedName>
</protein>
<proteinExistence type="predicted"/>
<name>A0A8T0G859_CERPU</name>
<feature type="transmembrane region" description="Helical" evidence="1">
    <location>
        <begin position="48"/>
        <end position="71"/>
    </location>
</feature>
<keyword evidence="1" id="KW-1133">Transmembrane helix</keyword>
<dbReference type="EMBL" id="CM026433">
    <property type="protein sequence ID" value="KAG0554209.1"/>
    <property type="molecule type" value="Genomic_DNA"/>
</dbReference>
<keyword evidence="1" id="KW-0472">Membrane</keyword>
<evidence type="ECO:0000313" key="3">
    <source>
        <dbReference type="Proteomes" id="UP000822688"/>
    </source>
</evidence>
<dbReference type="Proteomes" id="UP000822688">
    <property type="component" value="Chromosome 12"/>
</dbReference>
<organism evidence="2 3">
    <name type="scientific">Ceratodon purpureus</name>
    <name type="common">Fire moss</name>
    <name type="synonym">Dicranum purpureum</name>
    <dbReference type="NCBI Taxonomy" id="3225"/>
    <lineage>
        <taxon>Eukaryota</taxon>
        <taxon>Viridiplantae</taxon>
        <taxon>Streptophyta</taxon>
        <taxon>Embryophyta</taxon>
        <taxon>Bryophyta</taxon>
        <taxon>Bryophytina</taxon>
        <taxon>Bryopsida</taxon>
        <taxon>Dicranidae</taxon>
        <taxon>Pseudoditrichales</taxon>
        <taxon>Ditrichaceae</taxon>
        <taxon>Ceratodon</taxon>
    </lineage>
</organism>
<accession>A0A8T0G859</accession>
<evidence type="ECO:0008006" key="4">
    <source>
        <dbReference type="Google" id="ProtNLM"/>
    </source>
</evidence>
<feature type="transmembrane region" description="Helical" evidence="1">
    <location>
        <begin position="83"/>
        <end position="105"/>
    </location>
</feature>
<sequence length="111" mass="12258">MAGFGLCSIVLRRSLGGLFFTFRVLRYVQVALLTCADGFNDSQGLGSLLVFVFLMGLLFPGFGCVVFLVDWVLDLRSLECIGLLRGFFLMVFGGFGGVDVTWWLIFGRRVG</sequence>
<dbReference type="AlphaFoldDB" id="A0A8T0G859"/>
<keyword evidence="1" id="KW-0812">Transmembrane</keyword>
<comment type="caution">
    <text evidence="2">The sequence shown here is derived from an EMBL/GenBank/DDBJ whole genome shotgun (WGS) entry which is preliminary data.</text>
</comment>